<keyword evidence="8 11" id="KW-0119">Carbohydrate metabolism</keyword>
<name>A0A0D2MMG7_HYPSF</name>
<accession>A0A0D2MMG7</accession>
<evidence type="ECO:0000256" key="11">
    <source>
        <dbReference type="PROSITE-ProRule" id="PRU01097"/>
    </source>
</evidence>
<dbReference type="PANTHER" id="PTHR46828">
    <property type="entry name" value="ENDO-1,4-BETA-XYLANASE A-RELATED"/>
    <property type="match status" value="1"/>
</dbReference>
<feature type="active site" description="Nucleophile" evidence="11">
    <location>
        <position position="116"/>
    </location>
</feature>
<dbReference type="PROSITE" id="PS51761">
    <property type="entry name" value="GH11_3"/>
    <property type="match status" value="1"/>
</dbReference>
<feature type="signal peptide" evidence="14">
    <location>
        <begin position="1"/>
        <end position="17"/>
    </location>
</feature>
<keyword evidence="6 14" id="KW-0732">Signal</keyword>
<dbReference type="UniPathway" id="UPA00114"/>
<dbReference type="PROSITE" id="PS51164">
    <property type="entry name" value="CBM1_2"/>
    <property type="match status" value="1"/>
</dbReference>
<evidence type="ECO:0000256" key="1">
    <source>
        <dbReference type="ARBA" id="ARBA00000681"/>
    </source>
</evidence>
<evidence type="ECO:0000256" key="14">
    <source>
        <dbReference type="SAM" id="SignalP"/>
    </source>
</evidence>
<evidence type="ECO:0000256" key="7">
    <source>
        <dbReference type="ARBA" id="ARBA00022801"/>
    </source>
</evidence>
<evidence type="ECO:0000259" key="15">
    <source>
        <dbReference type="PROSITE" id="PS51164"/>
    </source>
</evidence>
<dbReference type="SUPFAM" id="SSF57180">
    <property type="entry name" value="Cellulose-binding domain"/>
    <property type="match status" value="1"/>
</dbReference>
<organism evidence="17 18">
    <name type="scientific">Hypholoma sublateritium (strain FD-334 SS-4)</name>
    <dbReference type="NCBI Taxonomy" id="945553"/>
    <lineage>
        <taxon>Eukaryota</taxon>
        <taxon>Fungi</taxon>
        <taxon>Dikarya</taxon>
        <taxon>Basidiomycota</taxon>
        <taxon>Agaricomycotina</taxon>
        <taxon>Agaricomycetes</taxon>
        <taxon>Agaricomycetidae</taxon>
        <taxon>Agaricales</taxon>
        <taxon>Agaricineae</taxon>
        <taxon>Strophariaceae</taxon>
        <taxon>Hypholoma</taxon>
    </lineage>
</organism>
<dbReference type="InterPro" id="IPR013320">
    <property type="entry name" value="ConA-like_dom_sf"/>
</dbReference>
<dbReference type="Gene3D" id="2.60.120.180">
    <property type="match status" value="1"/>
</dbReference>
<evidence type="ECO:0000256" key="12">
    <source>
        <dbReference type="RuleBase" id="RU362015"/>
    </source>
</evidence>
<keyword evidence="5 11" id="KW-0858">Xylan degradation</keyword>
<dbReference type="Pfam" id="PF00734">
    <property type="entry name" value="CBM_1"/>
    <property type="match status" value="1"/>
</dbReference>
<dbReference type="GO" id="GO:0031176">
    <property type="term" value="F:endo-1,4-beta-xylanase activity"/>
    <property type="evidence" value="ECO:0007669"/>
    <property type="project" value="UniProtKB-UniRule"/>
</dbReference>
<evidence type="ECO:0000256" key="9">
    <source>
        <dbReference type="ARBA" id="ARBA00023295"/>
    </source>
</evidence>
<dbReference type="SMART" id="SM00236">
    <property type="entry name" value="fCBD"/>
    <property type="match status" value="1"/>
</dbReference>
<dbReference type="PROSITE" id="PS00562">
    <property type="entry name" value="CBM1_1"/>
    <property type="match status" value="1"/>
</dbReference>
<evidence type="ECO:0000256" key="3">
    <source>
        <dbReference type="ARBA" id="ARBA00007792"/>
    </source>
</evidence>
<dbReference type="OMA" id="DYWQNWT"/>
<dbReference type="InterPro" id="IPR001137">
    <property type="entry name" value="Glyco_hydro_11"/>
</dbReference>
<comment type="catalytic activity">
    <reaction evidence="1 11 12">
        <text>Endohydrolysis of (1-&gt;4)-beta-D-xylosidic linkages in xylans.</text>
        <dbReference type="EC" id="3.2.1.8"/>
    </reaction>
</comment>
<feature type="compositionally biased region" description="Low complexity" evidence="13">
    <location>
        <begin position="215"/>
        <end position="232"/>
    </location>
</feature>
<dbReference type="PRINTS" id="PR00911">
    <property type="entry name" value="GLHYDRLASE11"/>
</dbReference>
<evidence type="ECO:0000256" key="5">
    <source>
        <dbReference type="ARBA" id="ARBA00022651"/>
    </source>
</evidence>
<comment type="pathway">
    <text evidence="2 11 12">Glycan degradation; xylan degradation.</text>
</comment>
<dbReference type="SUPFAM" id="SSF49899">
    <property type="entry name" value="Concanavalin A-like lectins/glucanases"/>
    <property type="match status" value="1"/>
</dbReference>
<dbReference type="GO" id="GO:0030248">
    <property type="term" value="F:cellulose binding"/>
    <property type="evidence" value="ECO:0007669"/>
    <property type="project" value="InterPro"/>
</dbReference>
<feature type="domain" description="GH11" evidence="16">
    <location>
        <begin position="32"/>
        <end position="220"/>
    </location>
</feature>
<evidence type="ECO:0000256" key="10">
    <source>
        <dbReference type="ARBA" id="ARBA00023326"/>
    </source>
</evidence>
<proteinExistence type="inferred from homology"/>
<reference evidence="18" key="1">
    <citation type="submission" date="2014-04" db="EMBL/GenBank/DDBJ databases">
        <title>Evolutionary Origins and Diversification of the Mycorrhizal Mutualists.</title>
        <authorList>
            <consortium name="DOE Joint Genome Institute"/>
            <consortium name="Mycorrhizal Genomics Consortium"/>
            <person name="Kohler A."/>
            <person name="Kuo A."/>
            <person name="Nagy L.G."/>
            <person name="Floudas D."/>
            <person name="Copeland A."/>
            <person name="Barry K.W."/>
            <person name="Cichocki N."/>
            <person name="Veneault-Fourrey C."/>
            <person name="LaButti K."/>
            <person name="Lindquist E.A."/>
            <person name="Lipzen A."/>
            <person name="Lundell T."/>
            <person name="Morin E."/>
            <person name="Murat C."/>
            <person name="Riley R."/>
            <person name="Ohm R."/>
            <person name="Sun H."/>
            <person name="Tunlid A."/>
            <person name="Henrissat B."/>
            <person name="Grigoriev I.V."/>
            <person name="Hibbett D.S."/>
            <person name="Martin F."/>
        </authorList>
    </citation>
    <scope>NUCLEOTIDE SEQUENCE [LARGE SCALE GENOMIC DNA]</scope>
    <source>
        <strain evidence="18">FD-334 SS-4</strain>
    </source>
</reference>
<dbReference type="STRING" id="945553.A0A0D2MMG7"/>
<feature type="active site" description="Proton donor" evidence="11">
    <location>
        <position position="207"/>
    </location>
</feature>
<protein>
    <recommendedName>
        <fullName evidence="4 11">Endo-1,4-beta-xylanase</fullName>
        <ecNumber evidence="4 11">3.2.1.8</ecNumber>
    </recommendedName>
</protein>
<dbReference type="AlphaFoldDB" id="A0A0D2MMG7"/>
<dbReference type="EC" id="3.2.1.8" evidence="4 11"/>
<evidence type="ECO:0000256" key="4">
    <source>
        <dbReference type="ARBA" id="ARBA00012590"/>
    </source>
</evidence>
<evidence type="ECO:0000256" key="8">
    <source>
        <dbReference type="ARBA" id="ARBA00023277"/>
    </source>
</evidence>
<evidence type="ECO:0000256" key="13">
    <source>
        <dbReference type="SAM" id="MobiDB-lite"/>
    </source>
</evidence>
<evidence type="ECO:0000256" key="6">
    <source>
        <dbReference type="ARBA" id="ARBA00022729"/>
    </source>
</evidence>
<evidence type="ECO:0000256" key="2">
    <source>
        <dbReference type="ARBA" id="ARBA00004851"/>
    </source>
</evidence>
<dbReference type="InterPro" id="IPR033123">
    <property type="entry name" value="GH11_dom"/>
</dbReference>
<feature type="region of interest" description="Disordered" evidence="13">
    <location>
        <begin position="215"/>
        <end position="250"/>
    </location>
</feature>
<dbReference type="InterPro" id="IPR000254">
    <property type="entry name" value="CBD"/>
</dbReference>
<dbReference type="InterPro" id="IPR013319">
    <property type="entry name" value="GH11/12"/>
</dbReference>
<keyword evidence="9 11" id="KW-0326">Glycosidase</keyword>
<feature type="compositionally biased region" description="Pro residues" evidence="13">
    <location>
        <begin position="233"/>
        <end position="243"/>
    </location>
</feature>
<feature type="domain" description="CBM1" evidence="15">
    <location>
        <begin position="249"/>
        <end position="285"/>
    </location>
</feature>
<dbReference type="PANTHER" id="PTHR46828:SF2">
    <property type="entry name" value="ENDO-1,4-BETA-XYLANASE A-RELATED"/>
    <property type="match status" value="1"/>
</dbReference>
<evidence type="ECO:0000313" key="18">
    <source>
        <dbReference type="Proteomes" id="UP000054270"/>
    </source>
</evidence>
<comment type="similarity">
    <text evidence="3 11 12">Belongs to the glycosyl hydrolase 11 (cellulase G) family.</text>
</comment>
<dbReference type="GO" id="GO:0045493">
    <property type="term" value="P:xylan catabolic process"/>
    <property type="evidence" value="ECO:0007669"/>
    <property type="project" value="UniProtKB-UniRule"/>
</dbReference>
<gene>
    <name evidence="17" type="ORF">HYPSUDRAFT_85611</name>
</gene>
<dbReference type="EMBL" id="KN817533">
    <property type="protein sequence ID" value="KJA25133.1"/>
    <property type="molecule type" value="Genomic_DNA"/>
</dbReference>
<keyword evidence="18" id="KW-1185">Reference proteome</keyword>
<dbReference type="Proteomes" id="UP000054270">
    <property type="component" value="Unassembled WGS sequence"/>
</dbReference>
<dbReference type="FunFam" id="2.60.120.180:FF:000001">
    <property type="entry name" value="Endo-1,4-beta-xylanase"/>
    <property type="match status" value="1"/>
</dbReference>
<evidence type="ECO:0000313" key="17">
    <source>
        <dbReference type="EMBL" id="KJA25133.1"/>
    </source>
</evidence>
<dbReference type="InterPro" id="IPR035971">
    <property type="entry name" value="CBD_sf"/>
</dbReference>
<keyword evidence="7 11" id="KW-0378">Hydrolase</keyword>
<sequence>MVSSFLFILCAAAVALASPFANSTNDLSRRTVVSTSGTGTAGGYYYSLYEEVNSGVSMNIGTGSYSLTWSAASTDVVAGIGWMPGSAQAISYSGTFSPNGNAYLSVYGWTTSPLVEYYICDSFGDYNPSTGLTHMGTVTSDGDAYDIYQTVRTNAPSISGTATFDQFWSVRQTKRVGGTITTSNHFNAWKSLGMQMGTFNYQILATEGYESSGTSSISIGQGVTVPTGTSAPTPTPTPAPTATPSPSGGSVAEYGQCGGIGWTGGTVCAAPFTCQAANAYYSQCL</sequence>
<evidence type="ECO:0000259" key="16">
    <source>
        <dbReference type="PROSITE" id="PS51761"/>
    </source>
</evidence>
<dbReference type="GO" id="GO:0005576">
    <property type="term" value="C:extracellular region"/>
    <property type="evidence" value="ECO:0007669"/>
    <property type="project" value="InterPro"/>
</dbReference>
<feature type="chain" id="PRO_5002247361" description="Endo-1,4-beta-xylanase" evidence="14">
    <location>
        <begin position="18"/>
        <end position="285"/>
    </location>
</feature>
<keyword evidence="10 11" id="KW-0624">Polysaccharide degradation</keyword>
<dbReference type="OrthoDB" id="2115822at2759"/>
<dbReference type="Pfam" id="PF00457">
    <property type="entry name" value="Glyco_hydro_11"/>
    <property type="match status" value="1"/>
</dbReference>